<evidence type="ECO:0000259" key="1">
    <source>
        <dbReference type="Pfam" id="PF22924"/>
    </source>
</evidence>
<dbReference type="AlphaFoldDB" id="A0A8K0UJA3"/>
<gene>
    <name evidence="2" type="ORF">BXZ70DRAFT_950310</name>
</gene>
<dbReference type="InterPro" id="IPR055060">
    <property type="entry name" value="ACOX_C_alpha1"/>
</dbReference>
<dbReference type="OrthoDB" id="538336at2759"/>
<dbReference type="InterPro" id="IPR012258">
    <property type="entry name" value="Acyl-CoA_oxidase"/>
</dbReference>
<dbReference type="GO" id="GO:0055088">
    <property type="term" value="P:lipid homeostasis"/>
    <property type="evidence" value="ECO:0007669"/>
    <property type="project" value="TreeGrafter"/>
</dbReference>
<protein>
    <recommendedName>
        <fullName evidence="1">Acyl-CoA oxidase C-alpha1 domain-containing protein</fullName>
    </recommendedName>
</protein>
<dbReference type="InterPro" id="IPR009100">
    <property type="entry name" value="AcylCoA_DH/oxidase_NM_dom_sf"/>
</dbReference>
<dbReference type="GO" id="GO:0005504">
    <property type="term" value="F:fatty acid binding"/>
    <property type="evidence" value="ECO:0007669"/>
    <property type="project" value="TreeGrafter"/>
</dbReference>
<comment type="caution">
    <text evidence="2">The sequence shown here is derived from an EMBL/GenBank/DDBJ whole genome shotgun (WGS) entry which is preliminary data.</text>
</comment>
<dbReference type="Proteomes" id="UP000813824">
    <property type="component" value="Unassembled WGS sequence"/>
</dbReference>
<name>A0A8K0UJA3_9AGAR</name>
<dbReference type="GO" id="GO:0071949">
    <property type="term" value="F:FAD binding"/>
    <property type="evidence" value="ECO:0007669"/>
    <property type="project" value="InterPro"/>
</dbReference>
<dbReference type="InterPro" id="IPR036250">
    <property type="entry name" value="AcylCo_DH-like_C"/>
</dbReference>
<dbReference type="Gene3D" id="2.40.110.10">
    <property type="entry name" value="Butyryl-CoA Dehydrogenase, subunit A, domain 2"/>
    <property type="match status" value="1"/>
</dbReference>
<proteinExistence type="predicted"/>
<dbReference type="EMBL" id="JAEVFJ010000030">
    <property type="protein sequence ID" value="KAH8093147.1"/>
    <property type="molecule type" value="Genomic_DNA"/>
</dbReference>
<dbReference type="PANTHER" id="PTHR10909">
    <property type="entry name" value="ELECTRON TRANSPORT OXIDOREDUCTASE"/>
    <property type="match status" value="1"/>
</dbReference>
<keyword evidence="3" id="KW-1185">Reference proteome</keyword>
<evidence type="ECO:0000313" key="2">
    <source>
        <dbReference type="EMBL" id="KAH8093147.1"/>
    </source>
</evidence>
<dbReference type="Gene3D" id="1.20.140.10">
    <property type="entry name" value="Butyryl-CoA Dehydrogenase, subunit A, domain 3"/>
    <property type="match status" value="1"/>
</dbReference>
<feature type="domain" description="Acyl-CoA oxidase C-alpha1" evidence="1">
    <location>
        <begin position="265"/>
        <end position="402"/>
    </location>
</feature>
<evidence type="ECO:0000313" key="3">
    <source>
        <dbReference type="Proteomes" id="UP000813824"/>
    </source>
</evidence>
<dbReference type="Pfam" id="PF22924">
    <property type="entry name" value="ACOX_C_alpha1"/>
    <property type="match status" value="1"/>
</dbReference>
<dbReference type="GO" id="GO:0005777">
    <property type="term" value="C:peroxisome"/>
    <property type="evidence" value="ECO:0007669"/>
    <property type="project" value="InterPro"/>
</dbReference>
<dbReference type="PANTHER" id="PTHR10909:SF382">
    <property type="entry name" value="ACYL-COENZYME A OXIDASE"/>
    <property type="match status" value="1"/>
</dbReference>
<organism evidence="2 3">
    <name type="scientific">Cristinia sonorae</name>
    <dbReference type="NCBI Taxonomy" id="1940300"/>
    <lineage>
        <taxon>Eukaryota</taxon>
        <taxon>Fungi</taxon>
        <taxon>Dikarya</taxon>
        <taxon>Basidiomycota</taxon>
        <taxon>Agaricomycotina</taxon>
        <taxon>Agaricomycetes</taxon>
        <taxon>Agaricomycetidae</taxon>
        <taxon>Agaricales</taxon>
        <taxon>Pleurotineae</taxon>
        <taxon>Stephanosporaceae</taxon>
        <taxon>Cristinia</taxon>
    </lineage>
</organism>
<reference evidence="2" key="1">
    <citation type="journal article" date="2021" name="New Phytol.">
        <title>Evolutionary innovations through gain and loss of genes in the ectomycorrhizal Boletales.</title>
        <authorList>
            <person name="Wu G."/>
            <person name="Miyauchi S."/>
            <person name="Morin E."/>
            <person name="Kuo A."/>
            <person name="Drula E."/>
            <person name="Varga T."/>
            <person name="Kohler A."/>
            <person name="Feng B."/>
            <person name="Cao Y."/>
            <person name="Lipzen A."/>
            <person name="Daum C."/>
            <person name="Hundley H."/>
            <person name="Pangilinan J."/>
            <person name="Johnson J."/>
            <person name="Barry K."/>
            <person name="LaButti K."/>
            <person name="Ng V."/>
            <person name="Ahrendt S."/>
            <person name="Min B."/>
            <person name="Choi I.G."/>
            <person name="Park H."/>
            <person name="Plett J.M."/>
            <person name="Magnuson J."/>
            <person name="Spatafora J.W."/>
            <person name="Nagy L.G."/>
            <person name="Henrissat B."/>
            <person name="Grigoriev I.V."/>
            <person name="Yang Z.L."/>
            <person name="Xu J."/>
            <person name="Martin F.M."/>
        </authorList>
    </citation>
    <scope>NUCLEOTIDE SEQUENCE</scope>
    <source>
        <strain evidence="2">KKN 215</strain>
    </source>
</reference>
<dbReference type="GO" id="GO:0033540">
    <property type="term" value="P:fatty acid beta-oxidation using acyl-CoA oxidase"/>
    <property type="evidence" value="ECO:0007669"/>
    <property type="project" value="TreeGrafter"/>
</dbReference>
<dbReference type="GO" id="GO:0003997">
    <property type="term" value="F:acyl-CoA oxidase activity"/>
    <property type="evidence" value="ECO:0007669"/>
    <property type="project" value="InterPro"/>
</dbReference>
<dbReference type="SUPFAM" id="SSF56645">
    <property type="entry name" value="Acyl-CoA dehydrogenase NM domain-like"/>
    <property type="match status" value="1"/>
</dbReference>
<dbReference type="SUPFAM" id="SSF47203">
    <property type="entry name" value="Acyl-CoA dehydrogenase C-terminal domain-like"/>
    <property type="match status" value="1"/>
</dbReference>
<accession>A0A8K0UJA3</accession>
<dbReference type="InterPro" id="IPR046373">
    <property type="entry name" value="Acyl-CoA_Oxase/DH_mid-dom_sf"/>
</dbReference>
<sequence>MASLSSTTIPSVTVPLAATPLFKRANPALSLDERTEITYQRARAISRAYKLTAQDVVFLRPKFWQLHTDQISPMDGAATTLITIQYNLAAGTLAPFAFKRADLQPLLKQIMDFDVSAQFLLSEVGHGLDSPNLETTATLLPSGEFDLNTPSPSAAKWMPPTAPKGGMPRVAIVIARLMVNGENRGVRPFVVALGDGQQMCKGITSKVLPTRAGAKPVDHALTYFDHVRLPAQALLGSLDMPQDLRQNFLSVIWRVGVGSLALSTLSITALKASVYVAGRYSIRRTVTGADGAPMPIIAFRTQQLPIFHTLAQVFVLEAYAKSAAEQFISPNIDPRVRHGIAATLKAVMLQHCQSSLYSLAERCGAQGLFEHNQIIESQLEMRGVAIAEGDVLALCIRLASELLIGRYEMPAPADPTSLLARHEAGLFDEARQVVANLGEGHRSEGFNRLILPLCQPLIEAIGHRMAYEAAVKAKVNPDLIALYVAGVVKYDASWYIEYLGLGRRAIHEMEDRALTVALPHLEDLLEETGARPYCIAPIVSDESWEGFVQSLPHFGGDASMQLIPGTMAQTAGSPYETPISRL</sequence>